<evidence type="ECO:0000313" key="12">
    <source>
        <dbReference type="EMBL" id="ACL25333.1"/>
    </source>
</evidence>
<dbReference type="PANTHER" id="PTHR43290">
    <property type="entry name" value="MEVALONATE KINASE"/>
    <property type="match status" value="1"/>
</dbReference>
<keyword evidence="8" id="KW-0443">Lipid metabolism</keyword>
<dbReference type="InterPro" id="IPR006205">
    <property type="entry name" value="Mev_gal_kin"/>
</dbReference>
<name>B8G3T1_CHLAD</name>
<comment type="pathway">
    <text evidence="9">Isoprenoid biosynthesis; isopentenyl diphosphate biosynthesis via mevalonate pathway; isopentenyl diphosphate from (R)-mevalonate: step 1/3.</text>
</comment>
<evidence type="ECO:0000256" key="3">
    <source>
        <dbReference type="ARBA" id="ARBA00022679"/>
    </source>
</evidence>
<evidence type="ECO:0000256" key="4">
    <source>
        <dbReference type="ARBA" id="ARBA00022741"/>
    </source>
</evidence>
<evidence type="ECO:0000256" key="7">
    <source>
        <dbReference type="ARBA" id="ARBA00022842"/>
    </source>
</evidence>
<dbReference type="InterPro" id="IPR013750">
    <property type="entry name" value="GHMP_kinase_C_dom"/>
</dbReference>
<dbReference type="GO" id="GO:0005524">
    <property type="term" value="F:ATP binding"/>
    <property type="evidence" value="ECO:0007669"/>
    <property type="project" value="UniProtKB-KW"/>
</dbReference>
<dbReference type="OrthoDB" id="9764892at2"/>
<accession>B8G3T1</accession>
<protein>
    <submittedName>
        <fullName evidence="12">Mevalonate kinase</fullName>
    </submittedName>
</protein>
<gene>
    <name evidence="12" type="ordered locus">Cagg_2461</name>
</gene>
<evidence type="ECO:0000256" key="9">
    <source>
        <dbReference type="ARBA" id="ARBA00029438"/>
    </source>
</evidence>
<keyword evidence="4" id="KW-0547">Nucleotide-binding</keyword>
<dbReference type="Gene3D" id="3.30.70.890">
    <property type="entry name" value="GHMP kinase, C-terminal domain"/>
    <property type="match status" value="1"/>
</dbReference>
<evidence type="ECO:0000256" key="5">
    <source>
        <dbReference type="ARBA" id="ARBA00022777"/>
    </source>
</evidence>
<reference evidence="12" key="1">
    <citation type="submission" date="2008-12" db="EMBL/GenBank/DDBJ databases">
        <title>Complete sequence of Chloroflexus aggregans DSM 9485.</title>
        <authorList>
            <consortium name="US DOE Joint Genome Institute"/>
            <person name="Lucas S."/>
            <person name="Copeland A."/>
            <person name="Lapidus A."/>
            <person name="Glavina del Rio T."/>
            <person name="Dalin E."/>
            <person name="Tice H."/>
            <person name="Pitluck S."/>
            <person name="Foster B."/>
            <person name="Larimer F."/>
            <person name="Land M."/>
            <person name="Hauser L."/>
            <person name="Kyrpides N."/>
            <person name="Mikhailova N."/>
            <person name="Bryant D."/>
            <person name="Richardson P."/>
        </authorList>
    </citation>
    <scope>NUCLEOTIDE SEQUENCE</scope>
    <source>
        <strain evidence="12">DSM 9485</strain>
    </source>
</reference>
<dbReference type="SUPFAM" id="SSF54211">
    <property type="entry name" value="Ribosomal protein S5 domain 2-like"/>
    <property type="match status" value="1"/>
</dbReference>
<keyword evidence="3" id="KW-0808">Transferase</keyword>
<keyword evidence="13" id="KW-1185">Reference proteome</keyword>
<keyword evidence="5 12" id="KW-0418">Kinase</keyword>
<feature type="domain" description="GHMP kinase N-terminal" evidence="10">
    <location>
        <begin position="71"/>
        <end position="148"/>
    </location>
</feature>
<organism evidence="12 13">
    <name type="scientific">Chloroflexus aggregans (strain MD-66 / DSM 9485)</name>
    <dbReference type="NCBI Taxonomy" id="326427"/>
    <lineage>
        <taxon>Bacteria</taxon>
        <taxon>Bacillati</taxon>
        <taxon>Chloroflexota</taxon>
        <taxon>Chloroflexia</taxon>
        <taxon>Chloroflexales</taxon>
        <taxon>Chloroflexineae</taxon>
        <taxon>Chloroflexaceae</taxon>
        <taxon>Chloroflexus</taxon>
    </lineage>
</organism>
<evidence type="ECO:0000256" key="1">
    <source>
        <dbReference type="ARBA" id="ARBA00022490"/>
    </source>
</evidence>
<dbReference type="KEGG" id="cag:Cagg_2461"/>
<evidence type="ECO:0000259" key="10">
    <source>
        <dbReference type="Pfam" id="PF00288"/>
    </source>
</evidence>
<dbReference type="Pfam" id="PF00288">
    <property type="entry name" value="GHMP_kinases_N"/>
    <property type="match status" value="1"/>
</dbReference>
<dbReference type="STRING" id="326427.Cagg_2461"/>
<evidence type="ECO:0000313" key="13">
    <source>
        <dbReference type="Proteomes" id="UP000002508"/>
    </source>
</evidence>
<keyword evidence="7" id="KW-0460">Magnesium</keyword>
<dbReference type="NCBIfam" id="TIGR00549">
    <property type="entry name" value="mevalon_kin"/>
    <property type="match status" value="1"/>
</dbReference>
<keyword evidence="1" id="KW-0963">Cytoplasm</keyword>
<dbReference type="SUPFAM" id="SSF55060">
    <property type="entry name" value="GHMP Kinase, C-terminal domain"/>
    <property type="match status" value="1"/>
</dbReference>
<dbReference type="InterPro" id="IPR014721">
    <property type="entry name" value="Ribsml_uS5_D2-typ_fold_subgr"/>
</dbReference>
<dbReference type="EMBL" id="CP001337">
    <property type="protein sequence ID" value="ACL25333.1"/>
    <property type="molecule type" value="Genomic_DNA"/>
</dbReference>
<evidence type="ECO:0000256" key="8">
    <source>
        <dbReference type="ARBA" id="ARBA00023098"/>
    </source>
</evidence>
<dbReference type="GO" id="GO:0004496">
    <property type="term" value="F:mevalonate kinase activity"/>
    <property type="evidence" value="ECO:0007669"/>
    <property type="project" value="InterPro"/>
</dbReference>
<keyword evidence="6" id="KW-0067">ATP-binding</keyword>
<dbReference type="Pfam" id="PF08544">
    <property type="entry name" value="GHMP_kinases_C"/>
    <property type="match status" value="1"/>
</dbReference>
<dbReference type="RefSeq" id="WP_015941191.1">
    <property type="nucleotide sequence ID" value="NC_011831.1"/>
</dbReference>
<evidence type="ECO:0000259" key="11">
    <source>
        <dbReference type="Pfam" id="PF08544"/>
    </source>
</evidence>
<dbReference type="eggNOG" id="COG1577">
    <property type="taxonomic scope" value="Bacteria"/>
</dbReference>
<dbReference type="GO" id="GO:0005829">
    <property type="term" value="C:cytosol"/>
    <property type="evidence" value="ECO:0007669"/>
    <property type="project" value="TreeGrafter"/>
</dbReference>
<dbReference type="HOGENOM" id="CLU_017814_0_0_0"/>
<dbReference type="InterPro" id="IPR036554">
    <property type="entry name" value="GHMP_kinase_C_sf"/>
</dbReference>
<dbReference type="PANTHER" id="PTHR43290:SF2">
    <property type="entry name" value="MEVALONATE KINASE"/>
    <property type="match status" value="1"/>
</dbReference>
<feature type="domain" description="GHMP kinase C-terminal" evidence="11">
    <location>
        <begin position="223"/>
        <end position="298"/>
    </location>
</feature>
<proteinExistence type="predicted"/>
<dbReference type="AlphaFoldDB" id="B8G3T1"/>
<evidence type="ECO:0000256" key="6">
    <source>
        <dbReference type="ARBA" id="ARBA00022840"/>
    </source>
</evidence>
<dbReference type="InterPro" id="IPR006204">
    <property type="entry name" value="GHMP_kinase_N_dom"/>
</dbReference>
<dbReference type="PRINTS" id="PR00959">
    <property type="entry name" value="MEVGALKINASE"/>
</dbReference>
<dbReference type="UniPathway" id="UPA00057">
    <property type="reaction ID" value="UER00098"/>
</dbReference>
<dbReference type="InterPro" id="IPR020568">
    <property type="entry name" value="Ribosomal_Su5_D2-typ_SF"/>
</dbReference>
<keyword evidence="2" id="KW-0444">Lipid biosynthesis</keyword>
<evidence type="ECO:0000256" key="2">
    <source>
        <dbReference type="ARBA" id="ARBA00022516"/>
    </source>
</evidence>
<sequence length="314" mass="32364">MATAPAKLILCGEHAVVYGRPAIALPLTDLRATATVTPAPAGSGPLIRAPDLGGQWRVTECPNEPLSALVLKIVEQFHIPTDIEITIHSAIPIASGMGSGAAIATAIVRELLAVGGQTVPTATIAELVYESERGYHGTPSGIDNTVVAFEQPIWFQRRPSLPPLIEPVTIGTPLTLVIGDSGVRSPTRLPVGAVRERWQAEPERYEALFDHVGEIVTAARTVLAQGDVAALGPLLDANHALLCEIGVSSAELNRLTDAARAAGALGAKLAGAGWGGVMVALTTPDQATTIAAALRTAGAVQTFITTIAATVDAA</sequence>
<dbReference type="GO" id="GO:0019287">
    <property type="term" value="P:isopentenyl diphosphate biosynthetic process, mevalonate pathway"/>
    <property type="evidence" value="ECO:0007669"/>
    <property type="project" value="UniProtKB-UniPathway"/>
</dbReference>
<dbReference type="Proteomes" id="UP000002508">
    <property type="component" value="Chromosome"/>
</dbReference>
<dbReference type="Gene3D" id="3.30.230.10">
    <property type="match status" value="1"/>
</dbReference>